<dbReference type="EMBL" id="QXGA01002542">
    <property type="protein sequence ID" value="KAE9095871.1"/>
    <property type="molecule type" value="Genomic_DNA"/>
</dbReference>
<evidence type="ECO:0000313" key="4">
    <source>
        <dbReference type="EMBL" id="KAE9095871.1"/>
    </source>
</evidence>
<evidence type="ECO:0000313" key="5">
    <source>
        <dbReference type="EMBL" id="KAE9175969.1"/>
    </source>
</evidence>
<comment type="caution">
    <text evidence="6">The sequence shown here is derived from an EMBL/GenBank/DDBJ whole genome shotgun (WGS) entry which is preliminary data.</text>
</comment>
<evidence type="ECO:0000313" key="12">
    <source>
        <dbReference type="Proteomes" id="UP000460718"/>
    </source>
</evidence>
<evidence type="ECO:0000313" key="1">
    <source>
        <dbReference type="EMBL" id="KAE8923844.1"/>
    </source>
</evidence>
<evidence type="ECO:0000313" key="11">
    <source>
        <dbReference type="Proteomes" id="UP000441208"/>
    </source>
</evidence>
<evidence type="ECO:0000313" key="7">
    <source>
        <dbReference type="Proteomes" id="UP000429523"/>
    </source>
</evidence>
<dbReference type="EMBL" id="QXGB01002668">
    <property type="protein sequence ID" value="KAE9175969.1"/>
    <property type="molecule type" value="Genomic_DNA"/>
</dbReference>
<evidence type="ECO:0000313" key="3">
    <source>
        <dbReference type="EMBL" id="KAE9074599.1"/>
    </source>
</evidence>
<evidence type="ECO:0000313" key="6">
    <source>
        <dbReference type="EMBL" id="KAE9185906.1"/>
    </source>
</evidence>
<dbReference type="Proteomes" id="UP000433483">
    <property type="component" value="Unassembled WGS sequence"/>
</dbReference>
<evidence type="ECO:0000313" key="8">
    <source>
        <dbReference type="Proteomes" id="UP000433483"/>
    </source>
</evidence>
<name>A0A6A3WIV0_9STRA</name>
<proteinExistence type="predicted"/>
<dbReference type="Proteomes" id="UP000441208">
    <property type="component" value="Unassembled WGS sequence"/>
</dbReference>
<evidence type="ECO:0000313" key="10">
    <source>
        <dbReference type="Proteomes" id="UP000440732"/>
    </source>
</evidence>
<dbReference type="Proteomes" id="UP000440732">
    <property type="component" value="Unassembled WGS sequence"/>
</dbReference>
<dbReference type="EMBL" id="QXFZ01002698">
    <property type="protein sequence ID" value="KAE9074599.1"/>
    <property type="molecule type" value="Genomic_DNA"/>
</dbReference>
<reference evidence="7 8" key="1">
    <citation type="submission" date="2018-08" db="EMBL/GenBank/DDBJ databases">
        <title>Genomic investigation of the strawberry pathogen Phytophthora fragariae indicates pathogenicity is determined by transcriptional variation in three key races.</title>
        <authorList>
            <person name="Adams T.M."/>
            <person name="Armitage A.D."/>
            <person name="Sobczyk M.K."/>
            <person name="Bates H.J."/>
            <person name="Dunwell J.M."/>
            <person name="Nellist C.F."/>
            <person name="Harrison R.J."/>
        </authorList>
    </citation>
    <scope>NUCLEOTIDE SEQUENCE [LARGE SCALE GENOMIC DNA]</scope>
    <source>
        <strain evidence="6 9">BC-1</strain>
        <strain evidence="5 8">NOV-27</strain>
        <strain evidence="4 10">NOV-5</strain>
        <strain evidence="3 11">NOV-71</strain>
        <strain evidence="1 7">NOV-9</strain>
        <strain evidence="2 12">SCRP245</strain>
    </source>
</reference>
<accession>A0A6A3WIV0</accession>
<keyword evidence="8" id="KW-1185">Reference proteome</keyword>
<dbReference type="Proteomes" id="UP000429523">
    <property type="component" value="Unassembled WGS sequence"/>
</dbReference>
<organism evidence="6 9">
    <name type="scientific">Phytophthora fragariae</name>
    <dbReference type="NCBI Taxonomy" id="53985"/>
    <lineage>
        <taxon>Eukaryota</taxon>
        <taxon>Sar</taxon>
        <taxon>Stramenopiles</taxon>
        <taxon>Oomycota</taxon>
        <taxon>Peronosporomycetes</taxon>
        <taxon>Peronosporales</taxon>
        <taxon>Peronosporaceae</taxon>
        <taxon>Phytophthora</taxon>
    </lineage>
</organism>
<protein>
    <submittedName>
        <fullName evidence="6">Uncharacterized protein</fullName>
    </submittedName>
</protein>
<dbReference type="AlphaFoldDB" id="A0A6A3WIV0"/>
<evidence type="ECO:0000313" key="9">
    <source>
        <dbReference type="Proteomes" id="UP000440367"/>
    </source>
</evidence>
<gene>
    <name evidence="6" type="ORF">PF002_g26035</name>
    <name evidence="5" type="ORF">PF005_g25169</name>
    <name evidence="4" type="ORF">PF006_g23909</name>
    <name evidence="3" type="ORF">PF007_g25345</name>
    <name evidence="1" type="ORF">PF009_g25913</name>
    <name evidence="2" type="ORF">PF011_g23981</name>
</gene>
<dbReference type="Proteomes" id="UP000460718">
    <property type="component" value="Unassembled WGS sequence"/>
</dbReference>
<dbReference type="EMBL" id="QXFW01002650">
    <property type="protein sequence ID" value="KAE8976599.1"/>
    <property type="molecule type" value="Genomic_DNA"/>
</dbReference>
<evidence type="ECO:0000313" key="2">
    <source>
        <dbReference type="EMBL" id="KAE8976599.1"/>
    </source>
</evidence>
<dbReference type="EMBL" id="QXGF01002665">
    <property type="protein sequence ID" value="KAE8923844.1"/>
    <property type="molecule type" value="Genomic_DNA"/>
</dbReference>
<dbReference type="Proteomes" id="UP000440367">
    <property type="component" value="Unassembled WGS sequence"/>
</dbReference>
<sequence>MRARCPFAGMLGAGYASANSKHPCFAGIHRRFAAATPLETFHSPHLSTVV</sequence>
<dbReference type="EMBL" id="QXGD01002649">
    <property type="protein sequence ID" value="KAE9185906.1"/>
    <property type="molecule type" value="Genomic_DNA"/>
</dbReference>